<protein>
    <submittedName>
        <fullName evidence="2">Uncharacterized protein</fullName>
    </submittedName>
</protein>
<sequence>GTAAAVRWRISNDQEFSSFPPEVLSVDEVNGMLEEREDMRRRREYRGADEVLKKVYTMPRDGRRIAVDDKEKRWTVYEVYEGKKGGGGGRATGGGEEGEGKTDREKCVEILTTHEPGKVGEVTKLLDKFEGKEKQILKRLRERYL</sequence>
<accession>A0A9W7AGF0</accession>
<reference evidence="2" key="1">
    <citation type="submission" date="2022-07" db="EMBL/GenBank/DDBJ databases">
        <title>Genome analysis of Parmales, a sister group of diatoms, reveals the evolutionary specialization of diatoms from phago-mixotrophs to photoautotrophs.</title>
        <authorList>
            <person name="Ban H."/>
            <person name="Sato S."/>
            <person name="Yoshikawa S."/>
            <person name="Kazumasa Y."/>
            <person name="Nakamura Y."/>
            <person name="Ichinomiya M."/>
            <person name="Saitoh K."/>
            <person name="Sato N."/>
            <person name="Blanc-Mathieu R."/>
            <person name="Endo H."/>
            <person name="Kuwata A."/>
            <person name="Ogata H."/>
        </authorList>
    </citation>
    <scope>NUCLEOTIDE SEQUENCE</scope>
</reference>
<gene>
    <name evidence="2" type="ORF">TrRE_jg11169</name>
</gene>
<feature type="compositionally biased region" description="Gly residues" evidence="1">
    <location>
        <begin position="85"/>
        <end position="95"/>
    </location>
</feature>
<dbReference type="AlphaFoldDB" id="A0A9W7AGF0"/>
<dbReference type="OrthoDB" id="1099063at2759"/>
<feature type="region of interest" description="Disordered" evidence="1">
    <location>
        <begin position="83"/>
        <end position="104"/>
    </location>
</feature>
<evidence type="ECO:0000313" key="2">
    <source>
        <dbReference type="EMBL" id="GMH71802.1"/>
    </source>
</evidence>
<name>A0A9W7AGF0_9STRA</name>
<keyword evidence="3" id="KW-1185">Reference proteome</keyword>
<dbReference type="EMBL" id="BRXZ01001462">
    <property type="protein sequence ID" value="GMH71802.1"/>
    <property type="molecule type" value="Genomic_DNA"/>
</dbReference>
<evidence type="ECO:0000313" key="3">
    <source>
        <dbReference type="Proteomes" id="UP001165082"/>
    </source>
</evidence>
<dbReference type="Proteomes" id="UP001165082">
    <property type="component" value="Unassembled WGS sequence"/>
</dbReference>
<comment type="caution">
    <text evidence="2">The sequence shown here is derived from an EMBL/GenBank/DDBJ whole genome shotgun (WGS) entry which is preliminary data.</text>
</comment>
<evidence type="ECO:0000256" key="1">
    <source>
        <dbReference type="SAM" id="MobiDB-lite"/>
    </source>
</evidence>
<feature type="non-terminal residue" evidence="2">
    <location>
        <position position="1"/>
    </location>
</feature>
<organism evidence="2 3">
    <name type="scientific">Triparma retinervis</name>
    <dbReference type="NCBI Taxonomy" id="2557542"/>
    <lineage>
        <taxon>Eukaryota</taxon>
        <taxon>Sar</taxon>
        <taxon>Stramenopiles</taxon>
        <taxon>Ochrophyta</taxon>
        <taxon>Bolidophyceae</taxon>
        <taxon>Parmales</taxon>
        <taxon>Triparmaceae</taxon>
        <taxon>Triparma</taxon>
    </lineage>
</organism>
<proteinExistence type="predicted"/>